<keyword evidence="1 4" id="KW-0808">Transferase</keyword>
<dbReference type="InterPro" id="IPR000182">
    <property type="entry name" value="GNAT_dom"/>
</dbReference>
<proteinExistence type="predicted"/>
<feature type="domain" description="N-acetyltransferase" evidence="3">
    <location>
        <begin position="2"/>
        <end position="154"/>
    </location>
</feature>
<dbReference type="Pfam" id="PF00583">
    <property type="entry name" value="Acetyltransf_1"/>
    <property type="match status" value="1"/>
</dbReference>
<dbReference type="GO" id="GO:0016747">
    <property type="term" value="F:acyltransferase activity, transferring groups other than amino-acyl groups"/>
    <property type="evidence" value="ECO:0007669"/>
    <property type="project" value="InterPro"/>
</dbReference>
<evidence type="ECO:0000259" key="3">
    <source>
        <dbReference type="PROSITE" id="PS51186"/>
    </source>
</evidence>
<keyword evidence="5" id="KW-1185">Reference proteome</keyword>
<dbReference type="InterPro" id="IPR050680">
    <property type="entry name" value="YpeA/RimI_acetyltransf"/>
</dbReference>
<dbReference type="PROSITE" id="PS51186">
    <property type="entry name" value="GNAT"/>
    <property type="match status" value="1"/>
</dbReference>
<accession>A0A3Q8X643</accession>
<dbReference type="PANTHER" id="PTHR43420">
    <property type="entry name" value="ACETYLTRANSFERASE"/>
    <property type="match status" value="1"/>
</dbReference>
<dbReference type="InterPro" id="IPR016181">
    <property type="entry name" value="Acyl_CoA_acyltransferase"/>
</dbReference>
<evidence type="ECO:0000256" key="1">
    <source>
        <dbReference type="ARBA" id="ARBA00022679"/>
    </source>
</evidence>
<gene>
    <name evidence="4" type="ORF">EJC50_16145</name>
</gene>
<dbReference type="SUPFAM" id="SSF55729">
    <property type="entry name" value="Acyl-CoA N-acyltransferases (Nat)"/>
    <property type="match status" value="1"/>
</dbReference>
<dbReference type="PANTHER" id="PTHR43420:SF12">
    <property type="entry name" value="N-ACETYLTRANSFERASE DOMAIN-CONTAINING PROTEIN"/>
    <property type="match status" value="1"/>
</dbReference>
<evidence type="ECO:0000313" key="5">
    <source>
        <dbReference type="Proteomes" id="UP000272528"/>
    </source>
</evidence>
<dbReference type="RefSeq" id="WP_126016681.1">
    <property type="nucleotide sequence ID" value="NZ_CP034437.1"/>
</dbReference>
<dbReference type="Gene3D" id="3.40.630.30">
    <property type="match status" value="2"/>
</dbReference>
<dbReference type="Proteomes" id="UP000272528">
    <property type="component" value="Chromosome"/>
</dbReference>
<name>A0A3Q8X643_9BACL</name>
<dbReference type="OrthoDB" id="4228396at2"/>
<sequence length="299" mass="33765">MITFIPMSKLSIEQLVTLWNRGFEGYFTNMTLSMDRYIARVASEGLSLEHSLAAYDGNEPVGFVMNGFRIINGKKVAWNGGTGISPAYRGQGYGKQLMQQNVQLYRDQAVDIALLEAMSQNEPAIKLYTSTGYQITERLVGLEQTGSLKEQFQQFELSAEATRLYSISKALPIEVQQVPYYRQMAAWQTQWASIRDGECLLVADRTNSDAAIGYALFRRSYNVDGSLASIVLYQCEASPGRTDSEEILQAALKELYLPEQTTCRRIALNIRESNGTLITLLERLGFSRFLEQVHMELRF</sequence>
<organism evidence="4 5">
    <name type="scientific">Paenibacillus albus</name>
    <dbReference type="NCBI Taxonomy" id="2495582"/>
    <lineage>
        <taxon>Bacteria</taxon>
        <taxon>Bacillati</taxon>
        <taxon>Bacillota</taxon>
        <taxon>Bacilli</taxon>
        <taxon>Bacillales</taxon>
        <taxon>Paenibacillaceae</taxon>
        <taxon>Paenibacillus</taxon>
    </lineage>
</organism>
<dbReference type="EMBL" id="CP034437">
    <property type="protein sequence ID" value="AZN41025.1"/>
    <property type="molecule type" value="Genomic_DNA"/>
</dbReference>
<reference evidence="5" key="1">
    <citation type="submission" date="2018-12" db="EMBL/GenBank/DDBJ databases">
        <title>Genome sequence of Peanibacillus sp.</title>
        <authorList>
            <person name="Subramani G."/>
            <person name="Srinivasan S."/>
            <person name="Kim M.K."/>
        </authorList>
    </citation>
    <scope>NUCLEOTIDE SEQUENCE [LARGE SCALE GENOMIC DNA]</scope>
    <source>
        <strain evidence="5">18JY67-1</strain>
    </source>
</reference>
<dbReference type="CDD" id="cd04301">
    <property type="entry name" value="NAT_SF"/>
    <property type="match status" value="1"/>
</dbReference>
<dbReference type="KEGG" id="palb:EJC50_16145"/>
<dbReference type="AlphaFoldDB" id="A0A3Q8X643"/>
<evidence type="ECO:0000256" key="2">
    <source>
        <dbReference type="ARBA" id="ARBA00023315"/>
    </source>
</evidence>
<keyword evidence="2" id="KW-0012">Acyltransferase</keyword>
<protein>
    <submittedName>
        <fullName evidence="4">GNAT family N-acetyltransferase</fullName>
    </submittedName>
</protein>
<evidence type="ECO:0000313" key="4">
    <source>
        <dbReference type="EMBL" id="AZN41025.1"/>
    </source>
</evidence>